<dbReference type="SUPFAM" id="SSF48452">
    <property type="entry name" value="TPR-like"/>
    <property type="match status" value="1"/>
</dbReference>
<comment type="caution">
    <text evidence="3">The sequence shown here is derived from an EMBL/GenBank/DDBJ whole genome shotgun (WGS) entry which is preliminary data.</text>
</comment>
<evidence type="ECO:0000256" key="2">
    <source>
        <dbReference type="SAM" id="MobiDB-lite"/>
    </source>
</evidence>
<dbReference type="InterPro" id="IPR011990">
    <property type="entry name" value="TPR-like_helical_dom_sf"/>
</dbReference>
<proteinExistence type="predicted"/>
<accession>A0A211Z9V8</accession>
<keyword evidence="1" id="KW-0802">TPR repeat</keyword>
<dbReference type="OrthoDB" id="7337138at2"/>
<keyword evidence="4" id="KW-1185">Reference proteome</keyword>
<dbReference type="Pfam" id="PF14559">
    <property type="entry name" value="TPR_19"/>
    <property type="match status" value="1"/>
</dbReference>
<dbReference type="PROSITE" id="PS50005">
    <property type="entry name" value="TPR"/>
    <property type="match status" value="2"/>
</dbReference>
<feature type="repeat" description="TPR" evidence="1">
    <location>
        <begin position="151"/>
        <end position="184"/>
    </location>
</feature>
<dbReference type="InterPro" id="IPR019734">
    <property type="entry name" value="TPR_rpt"/>
</dbReference>
<name>A0A211Z9V8_9PROT</name>
<evidence type="ECO:0000313" key="4">
    <source>
        <dbReference type="Proteomes" id="UP000196655"/>
    </source>
</evidence>
<dbReference type="Gene3D" id="1.25.40.10">
    <property type="entry name" value="Tetratricopeptide repeat domain"/>
    <property type="match status" value="2"/>
</dbReference>
<dbReference type="RefSeq" id="WP_088156179.1">
    <property type="nucleotide sequence ID" value="NZ_NHON01000099.1"/>
</dbReference>
<dbReference type="STRING" id="1122125.GCA_000423185_05238"/>
<dbReference type="PROSITE" id="PS51257">
    <property type="entry name" value="PROKAR_LIPOPROTEIN"/>
    <property type="match status" value="1"/>
</dbReference>
<dbReference type="Pfam" id="PF13432">
    <property type="entry name" value="TPR_16"/>
    <property type="match status" value="1"/>
</dbReference>
<evidence type="ECO:0000256" key="1">
    <source>
        <dbReference type="PROSITE-ProRule" id="PRU00339"/>
    </source>
</evidence>
<feature type="repeat" description="TPR" evidence="1">
    <location>
        <begin position="117"/>
        <end position="150"/>
    </location>
</feature>
<evidence type="ECO:0008006" key="5">
    <source>
        <dbReference type="Google" id="ProtNLM"/>
    </source>
</evidence>
<organism evidence="3 4">
    <name type="scientific">Inquilinus limosus</name>
    <dbReference type="NCBI Taxonomy" id="171674"/>
    <lineage>
        <taxon>Bacteria</taxon>
        <taxon>Pseudomonadati</taxon>
        <taxon>Pseudomonadota</taxon>
        <taxon>Alphaproteobacteria</taxon>
        <taxon>Rhodospirillales</taxon>
        <taxon>Rhodospirillaceae</taxon>
        <taxon>Inquilinus</taxon>
    </lineage>
</organism>
<feature type="region of interest" description="Disordered" evidence="2">
    <location>
        <begin position="226"/>
        <end position="255"/>
    </location>
</feature>
<dbReference type="AlphaFoldDB" id="A0A211Z9V8"/>
<dbReference type="SMART" id="SM00028">
    <property type="entry name" value="TPR"/>
    <property type="match status" value="3"/>
</dbReference>
<evidence type="ECO:0000313" key="3">
    <source>
        <dbReference type="EMBL" id="OWJ62006.1"/>
    </source>
</evidence>
<reference evidence="4" key="1">
    <citation type="submission" date="2017-05" db="EMBL/GenBank/DDBJ databases">
        <authorList>
            <person name="Macchi M."/>
            <person name="Festa S."/>
            <person name="Coppotelli B.M."/>
            <person name="Morelli I.S."/>
        </authorList>
    </citation>
    <scope>NUCLEOTIDE SEQUENCE [LARGE SCALE GENOMIC DNA]</scope>
    <source>
        <strain evidence="4">I</strain>
    </source>
</reference>
<sequence>MMRNPSRLAALLLPWLSACGLFGGSQTVHREPSPADTLPQAAPLDAENSRDLYLGIVDKLRQGGKSRAALAYLDDYDNRHPGDARAQVLRGDAFLDIQDYARAEAIYRDLLEGDQAPAAYDGLGRVAAGRSDWAKARAYFHEAVRREPINVKYLNDLGFAEMRIASYDEALFTLRQATELAPENAQVRNNLILCLDIAGQGDAAKAMLRRITNAQERRAVEQMLKTARGQMRGPTSAGTGTAAPRRLAQASENQP</sequence>
<dbReference type="Proteomes" id="UP000196655">
    <property type="component" value="Unassembled WGS sequence"/>
</dbReference>
<gene>
    <name evidence="3" type="ORF">BWR60_30615</name>
</gene>
<dbReference type="EMBL" id="NHON01000099">
    <property type="protein sequence ID" value="OWJ62006.1"/>
    <property type="molecule type" value="Genomic_DNA"/>
</dbReference>
<protein>
    <recommendedName>
        <fullName evidence="5">Pilus assembly protein TadD</fullName>
    </recommendedName>
</protein>